<feature type="chain" id="PRO_5045003130" description="Transmembrane 9 superfamily member" evidence="7">
    <location>
        <begin position="27"/>
        <end position="530"/>
    </location>
</feature>
<comment type="subcellular location">
    <subcellularLocation>
        <location evidence="1">Membrane</location>
        <topology evidence="1">Multi-pass membrane protein</topology>
    </subcellularLocation>
</comment>
<keyword evidence="10" id="KW-1185">Reference proteome</keyword>
<sequence>MAAQSGRRLRVPAALVLLLCTGWGSAFYLPGLAPVSFCEKDKETESCKSQIELFVNRLDSVESVLPYEYDAFDFCKEEHEKHPSENLGQVLFGERIASSPYKFTFNKNETCKEVCRKEYDRNINTTILQFIRKGIQLNYQHHCHLPRQQYRRMSPRPIRGQETKRLNTPPLPATTSVFFICPMGHYEVSESAAVASDGERCSLHGDKVPAPKKDKLPSRKCGVCASKLPSTHKKKLCQPCTDEVLRNEQPSLLDSIRTLIRQEVQSSMAALSQAPTPQPPPPKKRKMASVDSDSARSVPRAPLIQDESSILGGHLHPPAISGHELIRKWLLHRTGVLSAEHSAIPDGGLRISEHYQYALVLKAHDQYALVLKEHDQYALVLKARDQYHLVLRAHDQYALVVKAHDQYGLVLKAHDQYAPVLKAHDQYALVLKAHDQYVLDFKGLTPDNLPCPPGDLNSGDVQRHIFLASDHPPLYHHYLADDARKRTIPLHVPVKRRMDRGFQPIQQWKRCPGQSRSKESWFQKGGNENK</sequence>
<dbReference type="Proteomes" id="UP001176940">
    <property type="component" value="Unassembled WGS sequence"/>
</dbReference>
<gene>
    <name evidence="9" type="ORF">RIMI_LOCUS11480852</name>
</gene>
<evidence type="ECO:0000256" key="2">
    <source>
        <dbReference type="ARBA" id="ARBA00005227"/>
    </source>
</evidence>
<feature type="signal peptide" evidence="7">
    <location>
        <begin position="1"/>
        <end position="26"/>
    </location>
</feature>
<feature type="region of interest" description="Disordered" evidence="8">
    <location>
        <begin position="266"/>
        <end position="298"/>
    </location>
</feature>
<keyword evidence="4 7" id="KW-0732">Signal</keyword>
<name>A0ABN9LNZ9_9NEOB</name>
<evidence type="ECO:0000256" key="4">
    <source>
        <dbReference type="ARBA" id="ARBA00022729"/>
    </source>
</evidence>
<evidence type="ECO:0000256" key="8">
    <source>
        <dbReference type="SAM" id="MobiDB-lite"/>
    </source>
</evidence>
<comment type="caution">
    <text evidence="9">The sequence shown here is derived from an EMBL/GenBank/DDBJ whole genome shotgun (WGS) entry which is preliminary data.</text>
</comment>
<dbReference type="InterPro" id="IPR004240">
    <property type="entry name" value="EMP70"/>
</dbReference>
<evidence type="ECO:0000256" key="7">
    <source>
        <dbReference type="RuleBase" id="RU363079"/>
    </source>
</evidence>
<reference evidence="9" key="1">
    <citation type="submission" date="2023-07" db="EMBL/GenBank/DDBJ databases">
        <authorList>
            <person name="Stuckert A."/>
        </authorList>
    </citation>
    <scope>NUCLEOTIDE SEQUENCE</scope>
</reference>
<keyword evidence="5" id="KW-1133">Transmembrane helix</keyword>
<evidence type="ECO:0000256" key="3">
    <source>
        <dbReference type="ARBA" id="ARBA00022692"/>
    </source>
</evidence>
<keyword evidence="6" id="KW-0472">Membrane</keyword>
<dbReference type="EMBL" id="CAUEEQ010026041">
    <property type="protein sequence ID" value="CAJ0946834.1"/>
    <property type="molecule type" value="Genomic_DNA"/>
</dbReference>
<evidence type="ECO:0000256" key="1">
    <source>
        <dbReference type="ARBA" id="ARBA00004141"/>
    </source>
</evidence>
<dbReference type="PANTHER" id="PTHR10766:SF176">
    <property type="entry name" value="TRANSMEMBRANE 9 SUPERFAMILY MEMBER"/>
    <property type="match status" value="1"/>
</dbReference>
<dbReference type="PANTHER" id="PTHR10766">
    <property type="entry name" value="TRANSMEMBRANE 9 SUPERFAMILY PROTEIN"/>
    <property type="match status" value="1"/>
</dbReference>
<comment type="similarity">
    <text evidence="2 7">Belongs to the nonaspanin (TM9SF) (TC 9.A.2) family.</text>
</comment>
<dbReference type="Pfam" id="PF02990">
    <property type="entry name" value="EMP70"/>
    <property type="match status" value="1"/>
</dbReference>
<organism evidence="9 10">
    <name type="scientific">Ranitomeya imitator</name>
    <name type="common">mimic poison frog</name>
    <dbReference type="NCBI Taxonomy" id="111125"/>
    <lineage>
        <taxon>Eukaryota</taxon>
        <taxon>Metazoa</taxon>
        <taxon>Chordata</taxon>
        <taxon>Craniata</taxon>
        <taxon>Vertebrata</taxon>
        <taxon>Euteleostomi</taxon>
        <taxon>Amphibia</taxon>
        <taxon>Batrachia</taxon>
        <taxon>Anura</taxon>
        <taxon>Neobatrachia</taxon>
        <taxon>Hyloidea</taxon>
        <taxon>Dendrobatidae</taxon>
        <taxon>Dendrobatinae</taxon>
        <taxon>Ranitomeya</taxon>
    </lineage>
</organism>
<accession>A0ABN9LNZ9</accession>
<keyword evidence="3" id="KW-0812">Transmembrane</keyword>
<proteinExistence type="inferred from homology"/>
<protein>
    <recommendedName>
        <fullName evidence="7">Transmembrane 9 superfamily member</fullName>
    </recommendedName>
</protein>
<evidence type="ECO:0000313" key="10">
    <source>
        <dbReference type="Proteomes" id="UP001176940"/>
    </source>
</evidence>
<evidence type="ECO:0000256" key="5">
    <source>
        <dbReference type="ARBA" id="ARBA00022989"/>
    </source>
</evidence>
<evidence type="ECO:0000313" key="9">
    <source>
        <dbReference type="EMBL" id="CAJ0946834.1"/>
    </source>
</evidence>
<evidence type="ECO:0000256" key="6">
    <source>
        <dbReference type="ARBA" id="ARBA00023136"/>
    </source>
</evidence>